<proteinExistence type="predicted"/>
<keyword evidence="1" id="KW-0472">Membrane</keyword>
<keyword evidence="1" id="KW-0812">Transmembrane</keyword>
<evidence type="ECO:0000313" key="3">
    <source>
        <dbReference type="Proteomes" id="UP000601435"/>
    </source>
</evidence>
<dbReference type="Proteomes" id="UP000601435">
    <property type="component" value="Unassembled WGS sequence"/>
</dbReference>
<protein>
    <submittedName>
        <fullName evidence="2">Uncharacterized protein</fullName>
    </submittedName>
</protein>
<dbReference type="AlphaFoldDB" id="A0A812ZZZ0"/>
<reference evidence="2" key="1">
    <citation type="submission" date="2021-02" db="EMBL/GenBank/DDBJ databases">
        <authorList>
            <person name="Dougan E. K."/>
            <person name="Rhodes N."/>
            <person name="Thang M."/>
            <person name="Chan C."/>
        </authorList>
    </citation>
    <scope>NUCLEOTIDE SEQUENCE</scope>
</reference>
<keyword evidence="3" id="KW-1185">Reference proteome</keyword>
<dbReference type="EMBL" id="CAJNJA010051252">
    <property type="protein sequence ID" value="CAE7843495.1"/>
    <property type="molecule type" value="Genomic_DNA"/>
</dbReference>
<feature type="transmembrane region" description="Helical" evidence="1">
    <location>
        <begin position="141"/>
        <end position="163"/>
    </location>
</feature>
<organism evidence="2 3">
    <name type="scientific">Symbiodinium necroappetens</name>
    <dbReference type="NCBI Taxonomy" id="1628268"/>
    <lineage>
        <taxon>Eukaryota</taxon>
        <taxon>Sar</taxon>
        <taxon>Alveolata</taxon>
        <taxon>Dinophyceae</taxon>
        <taxon>Suessiales</taxon>
        <taxon>Symbiodiniaceae</taxon>
        <taxon>Symbiodinium</taxon>
    </lineage>
</organism>
<comment type="caution">
    <text evidence="2">The sequence shown here is derived from an EMBL/GenBank/DDBJ whole genome shotgun (WGS) entry which is preliminary data.</text>
</comment>
<sequence>MPCDPVDKSPASEKDTPVQCAKCPSVPERCIFCLSMDGRQYVPLHYESPAPTSSRLPYSSALTSHTACAKCWADWEERLPDPRAKFPQCPVCQRAVDIGQGYADKVQCHPCLEELLAEVHSRRQRPKKDAADAKRASRCCWLWALVPVVVLIAVFNVAFSVVLDLTGRWMAKELEQHPALLRQHLPPGAASLLCTEDARDLLEVLAQDSTLRLVSSFLQEVAARACEGPRRSRVSETSGVARKEL</sequence>
<name>A0A812ZZZ0_9DINO</name>
<evidence type="ECO:0000313" key="2">
    <source>
        <dbReference type="EMBL" id="CAE7843495.1"/>
    </source>
</evidence>
<gene>
    <name evidence="2" type="ORF">SNEC2469_LOCUS25767</name>
</gene>
<evidence type="ECO:0000256" key="1">
    <source>
        <dbReference type="SAM" id="Phobius"/>
    </source>
</evidence>
<dbReference type="OrthoDB" id="415967at2759"/>
<accession>A0A812ZZZ0</accession>
<keyword evidence="1" id="KW-1133">Transmembrane helix</keyword>